<evidence type="ECO:0000256" key="8">
    <source>
        <dbReference type="ARBA" id="ARBA00023004"/>
    </source>
</evidence>
<dbReference type="InterPro" id="IPR003953">
    <property type="entry name" value="FAD-dep_OxRdtase_2_FAD-bd"/>
</dbReference>
<dbReference type="InterPro" id="IPR001789">
    <property type="entry name" value="Sig_transdc_resp-reg_receiver"/>
</dbReference>
<dbReference type="Pfam" id="PF00890">
    <property type="entry name" value="FAD_binding_2"/>
    <property type="match status" value="1"/>
</dbReference>
<evidence type="ECO:0000313" key="14">
    <source>
        <dbReference type="Proteomes" id="UP000580856"/>
    </source>
</evidence>
<keyword evidence="3" id="KW-0004">4Fe-4S</keyword>
<keyword evidence="14" id="KW-1185">Reference proteome</keyword>
<dbReference type="EC" id="1.8.98.1" evidence="13"/>
<keyword evidence="9" id="KW-0411">Iron-sulfur</keyword>
<keyword evidence="6" id="KW-0274">FAD</keyword>
<dbReference type="SUPFAM" id="SSF51971">
    <property type="entry name" value="Nucleotide-binding domain"/>
    <property type="match status" value="2"/>
</dbReference>
<dbReference type="InterPro" id="IPR017900">
    <property type="entry name" value="4Fe4S_Fe_S_CS"/>
</dbReference>
<keyword evidence="4" id="KW-0285">Flavoprotein</keyword>
<evidence type="ECO:0000256" key="2">
    <source>
        <dbReference type="ARBA" id="ARBA00006561"/>
    </source>
</evidence>
<dbReference type="Proteomes" id="UP000580856">
    <property type="component" value="Unassembled WGS sequence"/>
</dbReference>
<feature type="domain" description="4Fe-4S ferredoxin-type" evidence="12">
    <location>
        <begin position="1101"/>
        <end position="1130"/>
    </location>
</feature>
<dbReference type="PANTHER" id="PTHR43498">
    <property type="entry name" value="FERREDOXIN:COB-COM HETERODISULFIDE REDUCTASE SUBUNIT A"/>
    <property type="match status" value="1"/>
</dbReference>
<comment type="cofactor">
    <cofactor evidence="1">
        <name>FAD</name>
        <dbReference type="ChEBI" id="CHEBI:57692"/>
    </cofactor>
</comment>
<dbReference type="InterPro" id="IPR017896">
    <property type="entry name" value="4Fe4S_Fe-S-bd"/>
</dbReference>
<evidence type="ECO:0000256" key="5">
    <source>
        <dbReference type="ARBA" id="ARBA00022723"/>
    </source>
</evidence>
<dbReference type="SUPFAM" id="SSF54862">
    <property type="entry name" value="4Fe-4S ferredoxins"/>
    <property type="match status" value="2"/>
</dbReference>
<dbReference type="GO" id="GO:0046872">
    <property type="term" value="F:metal ion binding"/>
    <property type="evidence" value="ECO:0007669"/>
    <property type="project" value="UniProtKB-KW"/>
</dbReference>
<comment type="caution">
    <text evidence="10">Lacks conserved residue(s) required for the propagation of feature annotation.</text>
</comment>
<comment type="similarity">
    <text evidence="2">Belongs to the HdrA family.</text>
</comment>
<dbReference type="Gene3D" id="3.30.70.20">
    <property type="match status" value="2"/>
</dbReference>
<reference evidence="13 14" key="1">
    <citation type="submission" date="2020-03" db="EMBL/GenBank/DDBJ databases">
        <title>Genomic Encyclopedia of Type Strains, Phase IV (KMG-IV): sequencing the most valuable type-strain genomes for metagenomic binning, comparative biology and taxonomic classification.</title>
        <authorList>
            <person name="Goeker M."/>
        </authorList>
    </citation>
    <scope>NUCLEOTIDE SEQUENCE [LARGE SCALE GENOMIC DNA]</scope>
    <source>
        <strain evidence="13 14">DSM 24233</strain>
    </source>
</reference>
<dbReference type="Gene3D" id="3.40.50.720">
    <property type="entry name" value="NAD(P)-binding Rossmann-like Domain"/>
    <property type="match status" value="1"/>
</dbReference>
<dbReference type="Pfam" id="PF12838">
    <property type="entry name" value="Fer4_7"/>
    <property type="match status" value="1"/>
</dbReference>
<dbReference type="Gene3D" id="3.40.50.2300">
    <property type="match status" value="1"/>
</dbReference>
<evidence type="ECO:0000259" key="11">
    <source>
        <dbReference type="PROSITE" id="PS50110"/>
    </source>
</evidence>
<protein>
    <submittedName>
        <fullName evidence="13">Heterodisulfide reductase subunit A</fullName>
        <ecNumber evidence="13">1.8.98.1</ecNumber>
    </submittedName>
</protein>
<proteinExistence type="inferred from homology"/>
<evidence type="ECO:0000256" key="9">
    <source>
        <dbReference type="ARBA" id="ARBA00023014"/>
    </source>
</evidence>
<keyword evidence="7 13" id="KW-0560">Oxidoreductase</keyword>
<feature type="domain" description="4Fe-4S ferredoxin-type" evidence="12">
    <location>
        <begin position="155"/>
        <end position="184"/>
    </location>
</feature>
<dbReference type="GO" id="GO:0051539">
    <property type="term" value="F:4 iron, 4 sulfur cluster binding"/>
    <property type="evidence" value="ECO:0007669"/>
    <property type="project" value="UniProtKB-KW"/>
</dbReference>
<evidence type="ECO:0000259" key="12">
    <source>
        <dbReference type="PROSITE" id="PS51379"/>
    </source>
</evidence>
<feature type="domain" description="4Fe-4S ferredoxin-type" evidence="12">
    <location>
        <begin position="1070"/>
        <end position="1099"/>
    </location>
</feature>
<dbReference type="PANTHER" id="PTHR43498:SF1">
    <property type="entry name" value="COB--COM HETERODISULFIDE REDUCTASE IRON-SULFUR SUBUNIT A"/>
    <property type="match status" value="1"/>
</dbReference>
<dbReference type="Pfam" id="PF13187">
    <property type="entry name" value="Fer4_9"/>
    <property type="match status" value="1"/>
</dbReference>
<dbReference type="GO" id="GO:0051912">
    <property type="term" value="F:CoB--CoM heterodisulfide reductase activity"/>
    <property type="evidence" value="ECO:0007669"/>
    <property type="project" value="UniProtKB-EC"/>
</dbReference>
<evidence type="ECO:0000256" key="1">
    <source>
        <dbReference type="ARBA" id="ARBA00001974"/>
    </source>
</evidence>
<evidence type="ECO:0000256" key="10">
    <source>
        <dbReference type="PROSITE-ProRule" id="PRU00169"/>
    </source>
</evidence>
<evidence type="ECO:0000313" key="13">
    <source>
        <dbReference type="EMBL" id="NJB67290.1"/>
    </source>
</evidence>
<feature type="domain" description="4Fe-4S ferredoxin-type" evidence="12">
    <location>
        <begin position="108"/>
        <end position="138"/>
    </location>
</feature>
<evidence type="ECO:0000256" key="6">
    <source>
        <dbReference type="ARBA" id="ARBA00022827"/>
    </source>
</evidence>
<dbReference type="Gene3D" id="3.50.50.60">
    <property type="entry name" value="FAD/NAD(P)-binding domain"/>
    <property type="match status" value="1"/>
</dbReference>
<keyword evidence="8" id="KW-0408">Iron</keyword>
<evidence type="ECO:0000256" key="3">
    <source>
        <dbReference type="ARBA" id="ARBA00022485"/>
    </source>
</evidence>
<dbReference type="SUPFAM" id="SSF52172">
    <property type="entry name" value="CheY-like"/>
    <property type="match status" value="1"/>
</dbReference>
<comment type="caution">
    <text evidence="13">The sequence shown here is derived from an EMBL/GenBank/DDBJ whole genome shotgun (WGS) entry which is preliminary data.</text>
</comment>
<dbReference type="AlphaFoldDB" id="A0A846QJP4"/>
<evidence type="ECO:0000256" key="4">
    <source>
        <dbReference type="ARBA" id="ARBA00022630"/>
    </source>
</evidence>
<dbReference type="PROSITE" id="PS50110">
    <property type="entry name" value="RESPONSE_REGULATORY"/>
    <property type="match status" value="1"/>
</dbReference>
<name>A0A846QJP4_9BACT</name>
<dbReference type="PROSITE" id="PS00198">
    <property type="entry name" value="4FE4S_FER_1"/>
    <property type="match status" value="3"/>
</dbReference>
<keyword evidence="5" id="KW-0479">Metal-binding</keyword>
<organism evidence="13 14">
    <name type="scientific">Desulfobaculum xiamenense</name>
    <dbReference type="NCBI Taxonomy" id="995050"/>
    <lineage>
        <taxon>Bacteria</taxon>
        <taxon>Pseudomonadati</taxon>
        <taxon>Thermodesulfobacteriota</taxon>
        <taxon>Desulfovibrionia</taxon>
        <taxon>Desulfovibrionales</taxon>
        <taxon>Desulfovibrionaceae</taxon>
        <taxon>Desulfobaculum</taxon>
    </lineage>
</organism>
<feature type="domain" description="Response regulatory" evidence="11">
    <location>
        <begin position="190"/>
        <end position="307"/>
    </location>
</feature>
<dbReference type="InterPro" id="IPR036188">
    <property type="entry name" value="FAD/NAD-bd_sf"/>
</dbReference>
<dbReference type="InterPro" id="IPR039650">
    <property type="entry name" value="HdrA-like"/>
</dbReference>
<dbReference type="InterPro" id="IPR011006">
    <property type="entry name" value="CheY-like_superfamily"/>
</dbReference>
<dbReference type="GO" id="GO:0000160">
    <property type="term" value="P:phosphorelay signal transduction system"/>
    <property type="evidence" value="ECO:0007669"/>
    <property type="project" value="InterPro"/>
</dbReference>
<accession>A0A846QJP4</accession>
<dbReference type="RefSeq" id="WP_167940356.1">
    <property type="nucleotide sequence ID" value="NZ_JAATJA010000001.1"/>
</dbReference>
<evidence type="ECO:0000256" key="7">
    <source>
        <dbReference type="ARBA" id="ARBA00023002"/>
    </source>
</evidence>
<sequence>MRKQYGALVVGAGIGGIRAALDLAVSGHKVALVDRRPNHGGILAQLDHQFPSDHCGMCRMLPLMSRDSSSQFCLRKGLFHDNIDIMLSTEVAALDGEPGKFFVTLNKRSTLIDPAKCVSCGKCAEVCPVRVPSEFNAGLTERTAAYLPVPHAIPNHYVIDLDNCQRCWKCHDACPTGAIDFRFGEREDFHILVADSDPAVAEFVRSSLAEKDLRFTVSDVDSGAGAVDLLVADERIGLLLMGDNLEDMHSERLLARSQEVRPGLPVAVLIDAGRADKGADLVMQGAHDFREKPLVAKDFVPWLDKLYMRVVSDEKVELAVGAVILAGGFECYNPRMDHFGGEDVWSYGHPGVLTAVEFERLLSGTGPTGGKLRRPRDGGEVRSIAWIQCVGSRDVRKNADFCSSVCCMFSLKEAVLARKATGGAVETSIFYMDLRTYGKEFERYRRRAVNEMGVRLVRSRPHSLMPADDGPGVVLSYMDDDGVLHDEVFDMVVLAAGARPPQGMGRLAGAVGIDTNDWGFCEVQPYAPERTSRVGVFAAGAFGEPRDISESVIQAGAAAQAASRIIKAYDVGAGVECAPEADYPDVSREPSRTFVALCDSCPTLKARVDVKALCEHLGHVHSVCDVVTVGQACTEQGWGEIRKLVSERSPNRVLVGACLPYAYIPRLKELGRTIGVSPALMDVVDIYSPTFGENGTKGEAASREIYASLASAIARLQGRDPTPPAVTVDVARSALVVGGGLGGMTAAMSIADQGYGVALVEAEENLGGMAMRLHVQLDGSDPRKFMEDLIGQVEKHPNIRVFKESRVVLSRGSAGRFRSAIAGPGGVYSLEHGVTILATGGHEAKVYDSGLCVHKTVMTHLEFEERLATGVIDAGALGTVAMIQCFRSRDENRDYCSRVCCPEMLKNVLTLKARNPNLQIYVFYRDIMAHGFMETYYTQARRAGAVFIRYDVEHKPQVTFVEGRPVITALDPVLGAEVHIEADVLSLSSGVEPNEVEDLVEIFGVETNHDGFFQEADSKWRPVDFLKQGIFMCGLAHSPRRMSETVASAKASAQRALRILGAERIARESVVATVRDTLCSRCGMCVSACPYGARTLDLEADRVLVDEILCQGCGACAAVCPNSATVLTGFHDGPMMAVIDAALEEPA</sequence>
<gene>
    <name evidence="13" type="ORF">GGQ74_000930</name>
</gene>
<dbReference type="EMBL" id="JAATJA010000001">
    <property type="protein sequence ID" value="NJB67290.1"/>
    <property type="molecule type" value="Genomic_DNA"/>
</dbReference>
<dbReference type="PROSITE" id="PS51379">
    <property type="entry name" value="4FE4S_FER_2"/>
    <property type="match status" value="4"/>
</dbReference>